<sequence>MRHNTNNPAPSNDPRDLNDNALILDELMNSLEETAKDRFERDRYTVQAFHNIVIDAKAQIDPTVEAAKEAVNSTADAAIEEMQETAANLGDDFNTLHKDTLAELQAVIPKYDGIVGIVGSDPDTTKNGWYQWDAGTHSWMRLADQPAMSATVEALRKQVSVQVRPRGKRTGNAPLIFGANGAQVLFGIDQKAPRGPQDRRGANVMLGSTPILPMIPLLRPRSKNFTADTLVMSGSSVMMQSGAQSSGITPSSSYDAKLIEEQNQKPSPQVMAGVADGQIWKYDPLGSTQLTSVGTWLAAQAVAFDMVKALKSTGSAPQPHSITKDGRVLRDGNVLFHKLVTGQSLARGSRGVILDPNGNIVIDGKTGRLFTPYTLAGYSDKLFTLPGGPRPTSWVGATEFDPIREYAAGVEAETPASSYMLAYRRWHERTSSIDPRMLYSISALGGTAYAGLKKGTTTYTNAIAHVTAAKAIADANGWDYQVPSLSIVHGESQVSTTQAEYVAMLAEWISDYRTDIVAITGQAVPPVAFISQMLTGETGTIPAIPLAQLQAHNDNPNIVMVGPKYAYGYFDTYHMLAEGYAKMGELEARAERLTQVSGKWQPLKVLSASVSGSTITLKMNNLPNGNAGTPGPIGGLVIDTETVKDPGNAGFLLSSGTITSIAVGADGATLVIGTAAAVTAGTVLTYALQPSLSSPQNGSGRRGCIRDFVTMINGKKGYKVNALAQALTMASFNTAGSFTIGLVCDLHIGLGSITQGLTTDNPAPWVIYSNAGGSGAITVNIGPITVSEVTSAAWPQKLSAAKLTAFVLIYDRAAGKISIRYNGAEMWSITNETVKTLGLMPEVNMGAIRVAGASTSVVSRAMSSNAFVAFESALSGDNLIALEKMLMEAAAA</sequence>
<protein>
    <recommendedName>
        <fullName evidence="3">Sialate O-acetylesterase domain-containing protein</fullName>
    </recommendedName>
</protein>
<dbReference type="AlphaFoldDB" id="A0AAW7HR86"/>
<dbReference type="Proteomes" id="UP001165439">
    <property type="component" value="Unassembled WGS sequence"/>
</dbReference>
<reference evidence="1" key="1">
    <citation type="submission" date="2023-06" db="EMBL/GenBank/DDBJ databases">
        <title>MBL-encoding genomic islands in Pseudomonas spp. in Poland.</title>
        <authorList>
            <person name="Urbanowicz P."/>
            <person name="Izdebski R."/>
            <person name="Biedrzycka M."/>
            <person name="Gniadkowski M."/>
        </authorList>
    </citation>
    <scope>NUCLEOTIDE SEQUENCE</scope>
    <source>
        <strain evidence="1">NMI5768_13</strain>
    </source>
</reference>
<dbReference type="InterPro" id="IPR036514">
    <property type="entry name" value="SGNH_hydro_sf"/>
</dbReference>
<evidence type="ECO:0000313" key="1">
    <source>
        <dbReference type="EMBL" id="MDM3953278.1"/>
    </source>
</evidence>
<accession>A0AAW7HR86</accession>
<evidence type="ECO:0008006" key="3">
    <source>
        <dbReference type="Google" id="ProtNLM"/>
    </source>
</evidence>
<dbReference type="Gene3D" id="3.40.50.1110">
    <property type="entry name" value="SGNH hydrolase"/>
    <property type="match status" value="1"/>
</dbReference>
<dbReference type="RefSeq" id="WP_232856814.1">
    <property type="nucleotide sequence ID" value="NZ_CP128540.1"/>
</dbReference>
<dbReference type="SUPFAM" id="SSF52266">
    <property type="entry name" value="SGNH hydrolase"/>
    <property type="match status" value="1"/>
</dbReference>
<dbReference type="GeneID" id="83680925"/>
<gene>
    <name evidence="1" type="ORF">LU674_013230</name>
</gene>
<dbReference type="GO" id="GO:0016788">
    <property type="term" value="F:hydrolase activity, acting on ester bonds"/>
    <property type="evidence" value="ECO:0007669"/>
    <property type="project" value="UniProtKB-ARBA"/>
</dbReference>
<organism evidence="1 2">
    <name type="scientific">Pseudomonas alloputida</name>
    <dbReference type="NCBI Taxonomy" id="1940621"/>
    <lineage>
        <taxon>Bacteria</taxon>
        <taxon>Pseudomonadati</taxon>
        <taxon>Pseudomonadota</taxon>
        <taxon>Gammaproteobacteria</taxon>
        <taxon>Pseudomonadales</taxon>
        <taxon>Pseudomonadaceae</taxon>
        <taxon>Pseudomonas</taxon>
    </lineage>
</organism>
<proteinExistence type="predicted"/>
<comment type="caution">
    <text evidence="1">The sequence shown here is derived from an EMBL/GenBank/DDBJ whole genome shotgun (WGS) entry which is preliminary data.</text>
</comment>
<evidence type="ECO:0000313" key="2">
    <source>
        <dbReference type="Proteomes" id="UP001165439"/>
    </source>
</evidence>
<dbReference type="EMBL" id="JAJSRF020000001">
    <property type="protein sequence ID" value="MDM3953278.1"/>
    <property type="molecule type" value="Genomic_DNA"/>
</dbReference>
<name>A0AAW7HR86_9PSED</name>